<evidence type="ECO:0000313" key="1">
    <source>
        <dbReference type="EMBL" id="CAL1679826.1"/>
    </source>
</evidence>
<name>A0AAV2NKJ1_9HYME</name>
<protein>
    <submittedName>
        <fullName evidence="1">Uncharacterized protein</fullName>
    </submittedName>
</protein>
<organism evidence="1 2">
    <name type="scientific">Lasius platythorax</name>
    <dbReference type="NCBI Taxonomy" id="488582"/>
    <lineage>
        <taxon>Eukaryota</taxon>
        <taxon>Metazoa</taxon>
        <taxon>Ecdysozoa</taxon>
        <taxon>Arthropoda</taxon>
        <taxon>Hexapoda</taxon>
        <taxon>Insecta</taxon>
        <taxon>Pterygota</taxon>
        <taxon>Neoptera</taxon>
        <taxon>Endopterygota</taxon>
        <taxon>Hymenoptera</taxon>
        <taxon>Apocrita</taxon>
        <taxon>Aculeata</taxon>
        <taxon>Formicoidea</taxon>
        <taxon>Formicidae</taxon>
        <taxon>Formicinae</taxon>
        <taxon>Lasius</taxon>
        <taxon>Lasius</taxon>
    </lineage>
</organism>
<accession>A0AAV2NKJ1</accession>
<reference evidence="1" key="1">
    <citation type="submission" date="2024-04" db="EMBL/GenBank/DDBJ databases">
        <authorList>
            <consortium name="Molecular Ecology Group"/>
        </authorList>
    </citation>
    <scope>NUCLEOTIDE SEQUENCE</scope>
</reference>
<dbReference type="Proteomes" id="UP001497644">
    <property type="component" value="Chromosome 2"/>
</dbReference>
<dbReference type="EMBL" id="OZ034825">
    <property type="protein sequence ID" value="CAL1679826.1"/>
    <property type="molecule type" value="Genomic_DNA"/>
</dbReference>
<gene>
    <name evidence="1" type="ORF">LPLAT_LOCUS5946</name>
</gene>
<evidence type="ECO:0000313" key="2">
    <source>
        <dbReference type="Proteomes" id="UP001497644"/>
    </source>
</evidence>
<sequence>MKELEKKILKAEPYKASSGREDELFHHHVKQFGRDWSSKALLYKVVPPFIMGYTGYIPGFNSSYGLPFMKAVEVGAHEWHETQMKLEVSDAIRAHEHAEPTDPRNLLSGTGTDNVMDLETDHDYDGDRRSFDCHVSPERPPIFGYTGHIPGAEEEVAHSKGFTQAAKTGLEGVQREREERHSAENVHAMQRILDNAYVIDEMDIHVHKLM</sequence>
<keyword evidence="2" id="KW-1185">Reference proteome</keyword>
<proteinExistence type="predicted"/>
<dbReference type="AlphaFoldDB" id="A0AAV2NKJ1"/>